<protein>
    <recommendedName>
        <fullName evidence="4">DUF4059 domain-containing protein</fullName>
    </recommendedName>
</protein>
<evidence type="ECO:0000256" key="1">
    <source>
        <dbReference type="SAM" id="Phobius"/>
    </source>
</evidence>
<evidence type="ECO:0000313" key="2">
    <source>
        <dbReference type="EMBL" id="OFI49427.1"/>
    </source>
</evidence>
<gene>
    <name evidence="2" type="ORF">BG261_02285</name>
</gene>
<dbReference type="Pfam" id="PF13268">
    <property type="entry name" value="DUF4059"/>
    <property type="match status" value="1"/>
</dbReference>
<keyword evidence="1" id="KW-1133">Transmembrane helix</keyword>
<organism evidence="2 3">
    <name type="scientific">Floricoccus tropicus</name>
    <dbReference type="NCBI Taxonomy" id="1859473"/>
    <lineage>
        <taxon>Bacteria</taxon>
        <taxon>Bacillati</taxon>
        <taxon>Bacillota</taxon>
        <taxon>Bacilli</taxon>
        <taxon>Lactobacillales</taxon>
        <taxon>Streptococcaceae</taxon>
        <taxon>Floricoccus</taxon>
    </lineage>
</organism>
<reference evidence="3" key="1">
    <citation type="submission" date="2016-09" db="EMBL/GenBank/DDBJ databases">
        <title>Draft genome sequence of a novel species of the family Streptococcaceae isolated from flowers.</title>
        <authorList>
            <person name="Chuah L.-O."/>
            <person name="Yap K.-P."/>
            <person name="Thong K.L."/>
            <person name="Liong M.T."/>
            <person name="Ahmad R."/>
            <person name="Rusul G."/>
        </authorList>
    </citation>
    <scope>NUCLEOTIDE SEQUENCE [LARGE SCALE GENOMIC DNA]</scope>
    <source>
        <strain evidence="3">DF1</strain>
    </source>
</reference>
<feature type="transmembrane region" description="Helical" evidence="1">
    <location>
        <begin position="52"/>
        <end position="72"/>
    </location>
</feature>
<dbReference type="STRING" id="1859473.BG261_02285"/>
<keyword evidence="1" id="KW-0472">Membrane</keyword>
<evidence type="ECO:0000313" key="3">
    <source>
        <dbReference type="Proteomes" id="UP000178622"/>
    </source>
</evidence>
<dbReference type="Proteomes" id="UP000178622">
    <property type="component" value="Unassembled WGS sequence"/>
</dbReference>
<dbReference type="RefSeq" id="WP_070791947.1">
    <property type="nucleotide sequence ID" value="NZ_MKIR01000012.1"/>
</dbReference>
<dbReference type="EMBL" id="MKIR01000012">
    <property type="protein sequence ID" value="OFI49427.1"/>
    <property type="molecule type" value="Genomic_DNA"/>
</dbReference>
<keyword evidence="3" id="KW-1185">Reference proteome</keyword>
<sequence>MLQFTVKLYLEALLITALMAFAISVLYILGYMARGQNKTIHQRQNKIFDVMLINFLSIPILSFATLTILIIIRSR</sequence>
<feature type="transmembrane region" description="Helical" evidence="1">
    <location>
        <begin position="12"/>
        <end position="31"/>
    </location>
</feature>
<keyword evidence="1" id="KW-0812">Transmembrane</keyword>
<evidence type="ECO:0008006" key="4">
    <source>
        <dbReference type="Google" id="ProtNLM"/>
    </source>
</evidence>
<dbReference type="OrthoDB" id="2243356at2"/>
<dbReference type="AlphaFoldDB" id="A0A1E8GMM1"/>
<dbReference type="InterPro" id="IPR025134">
    <property type="entry name" value="DUF4059"/>
</dbReference>
<proteinExistence type="predicted"/>
<name>A0A1E8GMM1_9LACT</name>
<accession>A0A1E8GMM1</accession>
<comment type="caution">
    <text evidence="2">The sequence shown here is derived from an EMBL/GenBank/DDBJ whole genome shotgun (WGS) entry which is preliminary data.</text>
</comment>